<evidence type="ECO:0000256" key="1">
    <source>
        <dbReference type="SAM" id="MobiDB-lite"/>
    </source>
</evidence>
<dbReference type="AlphaFoldDB" id="A0AAD6VEG9"/>
<evidence type="ECO:0000313" key="3">
    <source>
        <dbReference type="Proteomes" id="UP001219525"/>
    </source>
</evidence>
<reference evidence="2" key="1">
    <citation type="submission" date="2023-03" db="EMBL/GenBank/DDBJ databases">
        <title>Massive genome expansion in bonnet fungi (Mycena s.s.) driven by repeated elements and novel gene families across ecological guilds.</title>
        <authorList>
            <consortium name="Lawrence Berkeley National Laboratory"/>
            <person name="Harder C.B."/>
            <person name="Miyauchi S."/>
            <person name="Viragh M."/>
            <person name="Kuo A."/>
            <person name="Thoen E."/>
            <person name="Andreopoulos B."/>
            <person name="Lu D."/>
            <person name="Skrede I."/>
            <person name="Drula E."/>
            <person name="Henrissat B."/>
            <person name="Morin E."/>
            <person name="Kohler A."/>
            <person name="Barry K."/>
            <person name="LaButti K."/>
            <person name="Morin E."/>
            <person name="Salamov A."/>
            <person name="Lipzen A."/>
            <person name="Mereny Z."/>
            <person name="Hegedus B."/>
            <person name="Baldrian P."/>
            <person name="Stursova M."/>
            <person name="Weitz H."/>
            <person name="Taylor A."/>
            <person name="Grigoriev I.V."/>
            <person name="Nagy L.G."/>
            <person name="Martin F."/>
            <person name="Kauserud H."/>
        </authorList>
    </citation>
    <scope>NUCLEOTIDE SEQUENCE</scope>
    <source>
        <strain evidence="2">9144</strain>
    </source>
</reference>
<comment type="caution">
    <text evidence="2">The sequence shown here is derived from an EMBL/GenBank/DDBJ whole genome shotgun (WGS) entry which is preliminary data.</text>
</comment>
<accession>A0AAD6VEG9</accession>
<feature type="region of interest" description="Disordered" evidence="1">
    <location>
        <begin position="1"/>
        <end position="20"/>
    </location>
</feature>
<keyword evidence="3" id="KW-1185">Reference proteome</keyword>
<dbReference type="Proteomes" id="UP001219525">
    <property type="component" value="Unassembled WGS sequence"/>
</dbReference>
<gene>
    <name evidence="2" type="ORF">GGX14DRAFT_567394</name>
</gene>
<protein>
    <submittedName>
        <fullName evidence="2">Uncharacterized protein</fullName>
    </submittedName>
</protein>
<organism evidence="2 3">
    <name type="scientific">Mycena pura</name>
    <dbReference type="NCBI Taxonomy" id="153505"/>
    <lineage>
        <taxon>Eukaryota</taxon>
        <taxon>Fungi</taxon>
        <taxon>Dikarya</taxon>
        <taxon>Basidiomycota</taxon>
        <taxon>Agaricomycotina</taxon>
        <taxon>Agaricomycetes</taxon>
        <taxon>Agaricomycetidae</taxon>
        <taxon>Agaricales</taxon>
        <taxon>Marasmiineae</taxon>
        <taxon>Mycenaceae</taxon>
        <taxon>Mycena</taxon>
    </lineage>
</organism>
<evidence type="ECO:0000313" key="2">
    <source>
        <dbReference type="EMBL" id="KAJ7207440.1"/>
    </source>
</evidence>
<sequence>MPVRVAGCDRAGGGRTAKRPRTTQAICPSCPCMTPGATGSVSLGAFIHWVKLPAFRRPRVVADTLLPVDRVGARRQRTPRQQAVPSLLARHRYRASPASLLPAPEAHELNRLFSAQAIWALYVLGLCLLRRLKEEAAPRRQTQCADADSDADVDNHGVSVWG</sequence>
<dbReference type="EMBL" id="JARJCW010000036">
    <property type="protein sequence ID" value="KAJ7207440.1"/>
    <property type="molecule type" value="Genomic_DNA"/>
</dbReference>
<name>A0AAD6VEG9_9AGAR</name>
<proteinExistence type="predicted"/>